<dbReference type="PANTHER" id="PTHR43434:SF1">
    <property type="entry name" value="PHOSPHOGLYCOLATE PHOSPHATASE"/>
    <property type="match status" value="1"/>
</dbReference>
<reference evidence="5" key="2">
    <citation type="submission" date="2020-09" db="EMBL/GenBank/DDBJ databases">
        <authorList>
            <person name="Sun Q."/>
            <person name="Kim S."/>
        </authorList>
    </citation>
    <scope>NUCLEOTIDE SEQUENCE</scope>
    <source>
        <strain evidence="5">KCTC 42650</strain>
    </source>
</reference>
<evidence type="ECO:0000256" key="2">
    <source>
        <dbReference type="ARBA" id="ARBA00004818"/>
    </source>
</evidence>
<comment type="caution">
    <text evidence="5">The sequence shown here is derived from an EMBL/GenBank/DDBJ whole genome shotgun (WGS) entry which is preliminary data.</text>
</comment>
<comment type="catalytic activity">
    <reaction evidence="1">
        <text>2-phosphoglycolate + H2O = glycolate + phosphate</text>
        <dbReference type="Rhea" id="RHEA:14369"/>
        <dbReference type="ChEBI" id="CHEBI:15377"/>
        <dbReference type="ChEBI" id="CHEBI:29805"/>
        <dbReference type="ChEBI" id="CHEBI:43474"/>
        <dbReference type="ChEBI" id="CHEBI:58033"/>
        <dbReference type="EC" id="3.1.3.18"/>
    </reaction>
</comment>
<dbReference type="Proteomes" id="UP000626220">
    <property type="component" value="Unassembled WGS sequence"/>
</dbReference>
<protein>
    <recommendedName>
        <fullName evidence="4">phosphoglycolate phosphatase</fullName>
        <ecNumber evidence="4">3.1.3.18</ecNumber>
    </recommendedName>
</protein>
<accession>A0A8J3M758</accession>
<comment type="pathway">
    <text evidence="2">Organic acid metabolism; glycolate biosynthesis; glycolate from 2-phosphoglycolate: step 1/1.</text>
</comment>
<evidence type="ECO:0000313" key="5">
    <source>
        <dbReference type="EMBL" id="GHF50711.1"/>
    </source>
</evidence>
<evidence type="ECO:0000256" key="4">
    <source>
        <dbReference type="ARBA" id="ARBA00013078"/>
    </source>
</evidence>
<dbReference type="RefSeq" id="WP_189680236.1">
    <property type="nucleotide sequence ID" value="NZ_BNCJ01000005.1"/>
</dbReference>
<dbReference type="Pfam" id="PF00702">
    <property type="entry name" value="Hydrolase"/>
    <property type="match status" value="1"/>
</dbReference>
<dbReference type="GO" id="GO:0005829">
    <property type="term" value="C:cytosol"/>
    <property type="evidence" value="ECO:0007669"/>
    <property type="project" value="TreeGrafter"/>
</dbReference>
<dbReference type="PANTHER" id="PTHR43434">
    <property type="entry name" value="PHOSPHOGLYCOLATE PHOSPHATASE"/>
    <property type="match status" value="1"/>
</dbReference>
<dbReference type="InterPro" id="IPR023198">
    <property type="entry name" value="PGP-like_dom2"/>
</dbReference>
<comment type="similarity">
    <text evidence="3">Belongs to the HAD-like hydrolase superfamily. CbbY/CbbZ/Gph/YieH family.</text>
</comment>
<dbReference type="Gene3D" id="3.40.50.1000">
    <property type="entry name" value="HAD superfamily/HAD-like"/>
    <property type="match status" value="1"/>
</dbReference>
<dbReference type="SFLD" id="SFLDS00003">
    <property type="entry name" value="Haloacid_Dehalogenase"/>
    <property type="match status" value="1"/>
</dbReference>
<dbReference type="InterPro" id="IPR050155">
    <property type="entry name" value="HAD-like_hydrolase_sf"/>
</dbReference>
<keyword evidence="6" id="KW-1185">Reference proteome</keyword>
<dbReference type="SUPFAM" id="SSF56784">
    <property type="entry name" value="HAD-like"/>
    <property type="match status" value="1"/>
</dbReference>
<reference evidence="5" key="1">
    <citation type="journal article" date="2014" name="Int. J. Syst. Evol. Microbiol.">
        <title>Complete genome sequence of Corynebacterium casei LMG S-19264T (=DSM 44701T), isolated from a smear-ripened cheese.</title>
        <authorList>
            <consortium name="US DOE Joint Genome Institute (JGI-PGF)"/>
            <person name="Walter F."/>
            <person name="Albersmeier A."/>
            <person name="Kalinowski J."/>
            <person name="Ruckert C."/>
        </authorList>
    </citation>
    <scope>NUCLEOTIDE SEQUENCE</scope>
    <source>
        <strain evidence="5">KCTC 42650</strain>
    </source>
</reference>
<evidence type="ECO:0000256" key="1">
    <source>
        <dbReference type="ARBA" id="ARBA00000830"/>
    </source>
</evidence>
<evidence type="ECO:0000313" key="6">
    <source>
        <dbReference type="Proteomes" id="UP000626220"/>
    </source>
</evidence>
<sequence length="229" mass="24402">MTIDALIFDKDGTLFDFTSTWARWAEGLLLRIAGDDRARAIRIGQEIGFDLSAHRFEPGSLVIANTPHEIAAVMSPLVPEMTEEALFDLINAEAEIVTQAEVLPLVPFFEGLRRRGLRLGLATNDTEAPALAHLEAAGVRELFDFIAGCDSGHGAKPGPGQLLAFASAIGVDPSRIAMVGDSTHDLFAGRTAGMHTVGVLTGVAGHEDLAPHADVVLPDIGHLPAWLDR</sequence>
<organism evidence="5 6">
    <name type="scientific">Seohaeicola zhoushanensis</name>
    <dbReference type="NCBI Taxonomy" id="1569283"/>
    <lineage>
        <taxon>Bacteria</taxon>
        <taxon>Pseudomonadati</taxon>
        <taxon>Pseudomonadota</taxon>
        <taxon>Alphaproteobacteria</taxon>
        <taxon>Rhodobacterales</taxon>
        <taxon>Roseobacteraceae</taxon>
        <taxon>Seohaeicola</taxon>
    </lineage>
</organism>
<dbReference type="InterPro" id="IPR023214">
    <property type="entry name" value="HAD_sf"/>
</dbReference>
<dbReference type="InterPro" id="IPR006439">
    <property type="entry name" value="HAD-SF_hydro_IA"/>
</dbReference>
<evidence type="ECO:0000256" key="3">
    <source>
        <dbReference type="ARBA" id="ARBA00006171"/>
    </source>
</evidence>
<dbReference type="AlphaFoldDB" id="A0A8J3M758"/>
<gene>
    <name evidence="5" type="ORF">GCM10017056_23020</name>
</gene>
<dbReference type="EMBL" id="BNCJ01000005">
    <property type="protein sequence ID" value="GHF50711.1"/>
    <property type="molecule type" value="Genomic_DNA"/>
</dbReference>
<dbReference type="Gene3D" id="1.10.150.240">
    <property type="entry name" value="Putative phosphatase, domain 2"/>
    <property type="match status" value="1"/>
</dbReference>
<dbReference type="GO" id="GO:0008967">
    <property type="term" value="F:phosphoglycolate phosphatase activity"/>
    <property type="evidence" value="ECO:0007669"/>
    <property type="project" value="UniProtKB-EC"/>
</dbReference>
<dbReference type="NCBIfam" id="TIGR01549">
    <property type="entry name" value="HAD-SF-IA-v1"/>
    <property type="match status" value="1"/>
</dbReference>
<proteinExistence type="inferred from homology"/>
<name>A0A8J3M758_9RHOB</name>
<dbReference type="GO" id="GO:0006281">
    <property type="term" value="P:DNA repair"/>
    <property type="evidence" value="ECO:0007669"/>
    <property type="project" value="TreeGrafter"/>
</dbReference>
<dbReference type="InterPro" id="IPR036412">
    <property type="entry name" value="HAD-like_sf"/>
</dbReference>
<dbReference type="SFLD" id="SFLDG01129">
    <property type="entry name" value="C1.5:_HAD__Beta-PGM__Phosphata"/>
    <property type="match status" value="1"/>
</dbReference>
<dbReference type="PRINTS" id="PR00413">
    <property type="entry name" value="HADHALOGNASE"/>
</dbReference>
<dbReference type="EC" id="3.1.3.18" evidence="4"/>